<feature type="region of interest" description="Disordered" evidence="4">
    <location>
        <begin position="950"/>
        <end position="970"/>
    </location>
</feature>
<dbReference type="InterPro" id="IPR027273">
    <property type="entry name" value="Neocarzinostatin-like"/>
</dbReference>
<evidence type="ECO:0000256" key="3">
    <source>
        <dbReference type="ARBA" id="ARBA00022729"/>
    </source>
</evidence>
<keyword evidence="2" id="KW-0964">Secreted</keyword>
<dbReference type="Pfam" id="PF17210">
    <property type="entry name" value="SdrD_B"/>
    <property type="match status" value="7"/>
</dbReference>
<feature type="domain" description="SD-repeat containing protein B" evidence="6">
    <location>
        <begin position="690"/>
        <end position="807"/>
    </location>
</feature>
<evidence type="ECO:0000259" key="6">
    <source>
        <dbReference type="Pfam" id="PF17210"/>
    </source>
</evidence>
<dbReference type="EMBL" id="CP042260">
    <property type="protein sequence ID" value="QDY66715.1"/>
    <property type="molecule type" value="Genomic_DNA"/>
</dbReference>
<dbReference type="PANTHER" id="PTHR23303:SF15">
    <property type="entry name" value="COLOSSIN-A"/>
    <property type="match status" value="1"/>
</dbReference>
<evidence type="ECO:0000256" key="5">
    <source>
        <dbReference type="SAM" id="Phobius"/>
    </source>
</evidence>
<feature type="domain" description="SD-repeat containing protein B" evidence="6">
    <location>
        <begin position="1824"/>
        <end position="1941"/>
    </location>
</feature>
<feature type="compositionally biased region" description="Basic and acidic residues" evidence="4">
    <location>
        <begin position="1599"/>
        <end position="1608"/>
    </location>
</feature>
<protein>
    <submittedName>
        <fullName evidence="7">Choice-of-anchor G family protein</fullName>
    </submittedName>
</protein>
<feature type="region of interest" description="Disordered" evidence="4">
    <location>
        <begin position="723"/>
        <end position="742"/>
    </location>
</feature>
<dbReference type="InterPro" id="IPR051417">
    <property type="entry name" value="SDr/BOS_complex"/>
</dbReference>
<feature type="domain" description="SD-repeat containing protein B" evidence="6">
    <location>
        <begin position="916"/>
        <end position="1033"/>
    </location>
</feature>
<keyword evidence="8" id="KW-1185">Reference proteome</keyword>
<feature type="compositionally biased region" description="Polar residues" evidence="4">
    <location>
        <begin position="1773"/>
        <end position="1782"/>
    </location>
</feature>
<name>A0ABX5YAN7_9MICC</name>
<evidence type="ECO:0000313" key="8">
    <source>
        <dbReference type="Proteomes" id="UP000320717"/>
    </source>
</evidence>
<dbReference type="SUPFAM" id="SSF117074">
    <property type="entry name" value="Hypothetical protein PA1324"/>
    <property type="match status" value="7"/>
</dbReference>
<accession>A0ABX5YAN7</accession>
<gene>
    <name evidence="7" type="ORF">FQA45_10485</name>
</gene>
<organism evidence="7 8">
    <name type="scientific">Glutamicibacter halophytocola</name>
    <dbReference type="NCBI Taxonomy" id="1933880"/>
    <lineage>
        <taxon>Bacteria</taxon>
        <taxon>Bacillati</taxon>
        <taxon>Actinomycetota</taxon>
        <taxon>Actinomycetes</taxon>
        <taxon>Micrococcales</taxon>
        <taxon>Micrococcaceae</taxon>
        <taxon>Glutamicibacter</taxon>
    </lineage>
</organism>
<feature type="region of interest" description="Disordered" evidence="4">
    <location>
        <begin position="2127"/>
        <end position="2156"/>
    </location>
</feature>
<dbReference type="Gene3D" id="2.60.40.230">
    <property type="entry name" value="Neocarzinostatin-like"/>
    <property type="match status" value="2"/>
</dbReference>
<feature type="region of interest" description="Disordered" evidence="4">
    <location>
        <begin position="1046"/>
        <end position="1065"/>
    </location>
</feature>
<feature type="transmembrane region" description="Helical" evidence="5">
    <location>
        <begin position="2399"/>
        <end position="2420"/>
    </location>
</feature>
<keyword evidence="5" id="KW-0472">Membrane</keyword>
<reference evidence="7 8" key="1">
    <citation type="submission" date="2019-07" db="EMBL/GenBank/DDBJ databases">
        <title>Complete Genome Sequence of drought tolerant Plant Growth-Promoting Rhizobacterium Glutamicibacter halophytocola DR408.</title>
        <authorList>
            <person name="Nishu S.D."/>
            <person name="Lee T.K."/>
        </authorList>
    </citation>
    <scope>NUCLEOTIDE SEQUENCE [LARGE SCALE GENOMIC DNA]</scope>
    <source>
        <strain evidence="7 8">DR408</strain>
    </source>
</reference>
<evidence type="ECO:0000256" key="1">
    <source>
        <dbReference type="ARBA" id="ARBA00004613"/>
    </source>
</evidence>
<feature type="compositionally biased region" description="Polar residues" evidence="4">
    <location>
        <begin position="960"/>
        <end position="970"/>
    </location>
</feature>
<feature type="region of interest" description="Disordered" evidence="4">
    <location>
        <begin position="2354"/>
        <end position="2392"/>
    </location>
</feature>
<dbReference type="InterPro" id="IPR033764">
    <property type="entry name" value="Sdr_B"/>
</dbReference>
<feature type="region of interest" description="Disordered" evidence="4">
    <location>
        <begin position="819"/>
        <end position="839"/>
    </location>
</feature>
<evidence type="ECO:0000256" key="4">
    <source>
        <dbReference type="SAM" id="MobiDB-lite"/>
    </source>
</evidence>
<keyword evidence="5" id="KW-1133">Transmembrane helix</keyword>
<dbReference type="Proteomes" id="UP000320717">
    <property type="component" value="Chromosome"/>
</dbReference>
<feature type="compositionally biased region" description="Basic and acidic residues" evidence="4">
    <location>
        <begin position="1825"/>
        <end position="1834"/>
    </location>
</feature>
<evidence type="ECO:0000313" key="7">
    <source>
        <dbReference type="EMBL" id="QDY66715.1"/>
    </source>
</evidence>
<dbReference type="Gene3D" id="2.60.40.1930">
    <property type="match status" value="1"/>
</dbReference>
<feature type="region of interest" description="Disordered" evidence="4">
    <location>
        <begin position="1271"/>
        <end position="1292"/>
    </location>
</feature>
<feature type="domain" description="SD-repeat containing protein B" evidence="6">
    <location>
        <begin position="2048"/>
        <end position="2166"/>
    </location>
</feature>
<proteinExistence type="predicted"/>
<feature type="domain" description="SD-repeat containing protein B" evidence="6">
    <location>
        <begin position="1368"/>
        <end position="1485"/>
    </location>
</feature>
<feature type="region of interest" description="Disordered" evidence="4">
    <location>
        <begin position="1539"/>
        <end position="1618"/>
    </location>
</feature>
<feature type="region of interest" description="Disordered" evidence="4">
    <location>
        <begin position="1675"/>
        <end position="1694"/>
    </location>
</feature>
<dbReference type="InterPro" id="IPR047900">
    <property type="entry name" value="Choice_anch_G"/>
</dbReference>
<feature type="compositionally biased region" description="Polar residues" evidence="4">
    <location>
        <begin position="2142"/>
        <end position="2156"/>
    </location>
</feature>
<feature type="region of interest" description="Disordered" evidence="4">
    <location>
        <begin position="991"/>
        <end position="1015"/>
    </location>
</feature>
<evidence type="ECO:0000256" key="2">
    <source>
        <dbReference type="ARBA" id="ARBA00022525"/>
    </source>
</evidence>
<dbReference type="Gene3D" id="2.60.40.10">
    <property type="entry name" value="Immunoglobulins"/>
    <property type="match status" value="9"/>
</dbReference>
<feature type="compositionally biased region" description="Low complexity" evidence="4">
    <location>
        <begin position="2370"/>
        <end position="2380"/>
    </location>
</feature>
<keyword evidence="3" id="KW-0732">Signal</keyword>
<sequence length="2427" mass="247314">MPFLSSQTTIIDQINFKKLTSISCAFPCKQAWINLGETLGQKSQALQSKEGVLMRRSERKTAPAVTAGWWRRPVALGMVSSVAVTTFGLPAMADVDTQPDETTEAAASNIDLSLIGQELAGGGQSRALYPGGPATDDGALNASLLGGQLLDLGGVQLPIDQIIDYGELGALLSQSTATDAKNGEAISGIAGADGSVSLDGEAGGFGTAKLDLLSLFRATGTDGLTDDIVSKAELTAGVGGAHVEAVDGAFQDPDGVGGDGQYRVAEANLELESPIVSQIASGIYDQLATVDQTLEDTVNGMSQLTDLLNTITSALPVGATIDVSAESNIQEEVFQELLAQPITSKNEVLSIDLSTGKLYVDLDKAYSGERPEGVDLPDGINNQNPNTELISNEIYPIIAETIHDLIEEVIKVATNAIEGAISSITLNFELTQTAPIVGETVANWSVNLGAENVAPVDCTGAGCAVIEPLINTTLIPLINTAVVPIRDFLVGDGGHAIYDLLITDIKTNAMTLPVRQVLEPVFTLMAQIVSVQLNRQVTTTCEGPDGTLTDSLEVSALSIGLLQAADAGRLNLGTAGVRIGACDDAAVINPAITLDPTSVAPGESTNLTGTGFTPDGDVTLQLTDPSGNPVGDPITVPADPEGNVPSTAIPVPEGSAPGDYKVVATDVTTDTPVESPLTVTDGGVQPGNGSIGDLVFDDADMDGVQDEGEAGVPGTVVNLLDADGNPVNDADGNPRTTTTDENGIYSFGELPEGDYTVQFVAPEGKAFSPADQGGDDALDSDPNAEGVTPVISVTAETPTTDAVDAGLVDDDAAIDPAITLDPTSVAPGESTNLTGTGFTPEGDVTLQLTDPDGNPVGDPITVPADPEGNVPATAIPVPEGSTPGDYTVVATDVTTDTPVESPLTVTDGGVQPGNGTIGDTVFSDDNGDGLQDAGEPGVPGVVVNLLDADGNPVNDADGNPVTTTTDENGNYSFGELPEGQYSVQFVAPEGKAFSPADQGDDDALDSDAGSDGRTPAVALTSAAPANDTVDAGLVDADGEINPVLSLDPTSVAPGESTNATGDGFTPEGDVTLQLTDPDGNPVGDPITVPADPEGNVPATEVPVPADAQPGDYTVVATDVTTDTPVVSNLTVTDGGVQPGPGSLGDFVFEDTNSDGLQDAGEPGVPGVVVNLLDADGNPVNDADGNPVTTTTDENGNYSFGELALGGYTVQFVAPEGKAFSPQGTNDDGAVDSDPNAEGVTNVYTLTEEAPTTDQVDAGLVDDDAVVDPSVTLDPTSVAPGESTSLTGSGFTPEGDVTVQLTDPEGNPVGDPITVPADAEGNVPATEIPVPEDAAPGDYKVVATDVATDTPVESPLTVTDGSLPGGNGELGDRVWNDLDSDGVQDDGEAGVSGVTVNLLDAEGNPVNDADGNPVTATTDDNGNYTFAGLALGEYTVEFVAPEGASFTQANAGDDDAVDSDAAENGRTEVVALTSTAPANMTVDAGIVDAPAVDEATVTVNPTEVKPGEETQVTGDGYAPNSDVTVQLVDPEGNPIGDPITVTTDENGHFTTPLPIGEDVEPGDYSVSAEDAEGNKDTVDLTVAEPDGENPNPNPGGDGELGDRVWRDANSDGIQDSNESGLAGAVVNLLDAEGNAYTDAEGNPITTTTDDNGSYAFTGLALGEYIVEFAAPEGASFSPAEAGDDTAVDSNAGENGRTSTVTLTAAAPADRTIDAGIVDAPAVEEATVTVNPDEVAPGESTTVNGEGYAPNSKVAIQLKDKDGNPVGEPAEVTTDENGSFSTEITVPEDAVPGDHTVEATDEDGNTDDAPLTVTDPDGNSGDDNGELGDRVWRDDNGNGLQDDGESGLGGVTVNLLDAEGNPVAGESGDPVTTTTNENGTYTFAGLKIQQYIVEFEAPEGASFAPAGVGEDRGIDSDAGENGRTEVVTLTSQAPVNQGVDAGITDAPAVEEATVTVNPETVAPGESTTVTGEGYAPNSEVTVTLTDKDGNPLGEPVMVTTDENGHFSTEVTVPEDAEDGDYTVAAEDAEGNKDTTVLKVVDSDGNGNDGASIGDFVWNDSNKDGIQSEGEAGVPGVGVSLLDSEGNAVLDVDGNAVVTTTGEDGKYGFGDLNYGEYTVQFNAPTNATFTTAGAGDDRSKDSDANQDGRSAAVQLSTASASNQSVDAGLIIDENAETPTFTVTPDEVAPGEEITIDGEGYEPNTNITIELRDKDGNVIETIEVMTDDEGKFTTNMTVPEDAEEGDYKVATVDPKGVEQTRDLRVTNKDANTCAAEESITVTPSKVKAGETVTVKGQGFAEGQVVEITVTGEDGKQVEVSIGDAAAGQLITIDESCGFEFKIQLPEDIKEGPYTVDVNDEDGKTIDSGQFEVVGSNDNNGTDNNGDNDSDNDNDGLANTGAEVIGYSVLGLLVAAGGVALTVMARRRSQRS</sequence>
<feature type="domain" description="SD-repeat containing protein B" evidence="6">
    <location>
        <begin position="1598"/>
        <end position="1715"/>
    </location>
</feature>
<feature type="region of interest" description="Disordered" evidence="4">
    <location>
        <begin position="1758"/>
        <end position="1845"/>
    </location>
</feature>
<keyword evidence="5" id="KW-0812">Transmembrane</keyword>
<dbReference type="NCBIfam" id="NF033766">
    <property type="entry name" value="choice_anch_G"/>
    <property type="match status" value="1"/>
</dbReference>
<feature type="domain" description="SD-repeat containing protein B" evidence="6">
    <location>
        <begin position="1142"/>
        <end position="1259"/>
    </location>
</feature>
<dbReference type="SUPFAM" id="SSF49319">
    <property type="entry name" value="Actinoxanthin-like"/>
    <property type="match status" value="1"/>
</dbReference>
<comment type="subcellular location">
    <subcellularLocation>
        <location evidence="1">Secreted</location>
    </subcellularLocation>
</comment>
<dbReference type="PANTHER" id="PTHR23303">
    <property type="entry name" value="CARBOXYPEPTIDASE REGULATORY REGION-CONTAINING"/>
    <property type="match status" value="1"/>
</dbReference>
<dbReference type="InterPro" id="IPR013783">
    <property type="entry name" value="Ig-like_fold"/>
</dbReference>